<evidence type="ECO:0000313" key="3">
    <source>
        <dbReference type="Proteomes" id="UP001165060"/>
    </source>
</evidence>
<gene>
    <name evidence="2" type="ORF">TeGR_g8497</name>
</gene>
<protein>
    <submittedName>
        <fullName evidence="2">Uncharacterized protein</fullName>
    </submittedName>
</protein>
<evidence type="ECO:0000256" key="1">
    <source>
        <dbReference type="SAM" id="MobiDB-lite"/>
    </source>
</evidence>
<proteinExistence type="predicted"/>
<accession>A0ABQ6MPD3</accession>
<keyword evidence="3" id="KW-1185">Reference proteome</keyword>
<sequence>YVQSRMRENPPQKPIPGFPINKKAVDAKRYYAKEDEGEFNNGSKNFMAGPEWKKVQEANPPVAKA</sequence>
<feature type="non-terminal residue" evidence="2">
    <location>
        <position position="1"/>
    </location>
</feature>
<name>A0ABQ6MPD3_9STRA</name>
<reference evidence="2 3" key="1">
    <citation type="journal article" date="2023" name="Commun. Biol.">
        <title>Genome analysis of Parmales, the sister group of diatoms, reveals the evolutionary specialization of diatoms from phago-mixotrophs to photoautotrophs.</title>
        <authorList>
            <person name="Ban H."/>
            <person name="Sato S."/>
            <person name="Yoshikawa S."/>
            <person name="Yamada K."/>
            <person name="Nakamura Y."/>
            <person name="Ichinomiya M."/>
            <person name="Sato N."/>
            <person name="Blanc-Mathieu R."/>
            <person name="Endo H."/>
            <person name="Kuwata A."/>
            <person name="Ogata H."/>
        </authorList>
    </citation>
    <scope>NUCLEOTIDE SEQUENCE [LARGE SCALE GENOMIC DNA]</scope>
</reference>
<feature type="region of interest" description="Disordered" evidence="1">
    <location>
        <begin position="1"/>
        <end position="20"/>
    </location>
</feature>
<evidence type="ECO:0000313" key="2">
    <source>
        <dbReference type="EMBL" id="GMI29695.1"/>
    </source>
</evidence>
<feature type="compositionally biased region" description="Basic and acidic residues" evidence="1">
    <location>
        <begin position="1"/>
        <end position="10"/>
    </location>
</feature>
<dbReference type="EMBL" id="BRYB01000417">
    <property type="protein sequence ID" value="GMI29695.1"/>
    <property type="molecule type" value="Genomic_DNA"/>
</dbReference>
<organism evidence="2 3">
    <name type="scientific">Tetraparma gracilis</name>
    <dbReference type="NCBI Taxonomy" id="2962635"/>
    <lineage>
        <taxon>Eukaryota</taxon>
        <taxon>Sar</taxon>
        <taxon>Stramenopiles</taxon>
        <taxon>Ochrophyta</taxon>
        <taxon>Bolidophyceae</taxon>
        <taxon>Parmales</taxon>
        <taxon>Triparmaceae</taxon>
        <taxon>Tetraparma</taxon>
    </lineage>
</organism>
<feature type="region of interest" description="Disordered" evidence="1">
    <location>
        <begin position="36"/>
        <end position="65"/>
    </location>
</feature>
<comment type="caution">
    <text evidence="2">The sequence shown here is derived from an EMBL/GenBank/DDBJ whole genome shotgun (WGS) entry which is preliminary data.</text>
</comment>
<dbReference type="Proteomes" id="UP001165060">
    <property type="component" value="Unassembled WGS sequence"/>
</dbReference>